<dbReference type="VEuPathDB" id="FungiDB:JI435_132420"/>
<evidence type="ECO:0000313" key="2">
    <source>
        <dbReference type="EMBL" id="QRD07363.1"/>
    </source>
</evidence>
<proteinExistence type="predicted"/>
<dbReference type="RefSeq" id="XP_001803453.1">
    <property type="nucleotide sequence ID" value="XM_001803401.1"/>
</dbReference>
<dbReference type="AlphaFoldDB" id="A0A7U2NR61"/>
<protein>
    <submittedName>
        <fullName evidence="2">Uncharacterized protein</fullName>
    </submittedName>
</protein>
<dbReference type="EMBL" id="CP069044">
    <property type="protein sequence ID" value="QRD07363.1"/>
    <property type="molecule type" value="Genomic_DNA"/>
</dbReference>
<feature type="chain" id="PRO_5034493744" evidence="1">
    <location>
        <begin position="23"/>
        <end position="194"/>
    </location>
</feature>
<evidence type="ECO:0000313" key="3">
    <source>
        <dbReference type="Proteomes" id="UP000663193"/>
    </source>
</evidence>
<dbReference type="Proteomes" id="UP000663193">
    <property type="component" value="Chromosome 22"/>
</dbReference>
<keyword evidence="3" id="KW-1185">Reference proteome</keyword>
<accession>A0A7U2NR61</accession>
<sequence>MMKDYTAIFWHWLLLLLTASRTDRLTSKRILGISVVQKTVDDLVDHFIEVDIDASTQNSAQTGNLVASENIEKYKEWSSAQDCDPFDHLLPLAAIEELNKFMCDEIVRISKIPVADKKKPWVPPLSPLHHQCFPLWAKEHPANDVIRKHLSSVHIREANIESGTLPREARDYHLYHTHRCRGSQLEQTACGPSP</sequence>
<dbReference type="KEGG" id="pno:SNOG_13242"/>
<gene>
    <name evidence="2" type="ORF">JI435_132420</name>
</gene>
<reference evidence="3" key="1">
    <citation type="journal article" date="2021" name="BMC Genomics">
        <title>Chromosome-level genome assembly and manually-curated proteome of model necrotroph Parastagonospora nodorum Sn15 reveals a genome-wide trove of candidate effector homologs, and redundancy of virulence-related functions within an accessory chromosome.</title>
        <authorList>
            <person name="Bertazzoni S."/>
            <person name="Jones D.A.B."/>
            <person name="Phan H.T."/>
            <person name="Tan K.-C."/>
            <person name="Hane J.K."/>
        </authorList>
    </citation>
    <scope>NUCLEOTIDE SEQUENCE [LARGE SCALE GENOMIC DNA]</scope>
    <source>
        <strain evidence="3">SN15 / ATCC MYA-4574 / FGSC 10173)</strain>
    </source>
</reference>
<dbReference type="OrthoDB" id="10665217at2759"/>
<organism evidence="2 3">
    <name type="scientific">Phaeosphaeria nodorum (strain SN15 / ATCC MYA-4574 / FGSC 10173)</name>
    <name type="common">Glume blotch fungus</name>
    <name type="synonym">Parastagonospora nodorum</name>
    <dbReference type="NCBI Taxonomy" id="321614"/>
    <lineage>
        <taxon>Eukaryota</taxon>
        <taxon>Fungi</taxon>
        <taxon>Dikarya</taxon>
        <taxon>Ascomycota</taxon>
        <taxon>Pezizomycotina</taxon>
        <taxon>Dothideomycetes</taxon>
        <taxon>Pleosporomycetidae</taxon>
        <taxon>Pleosporales</taxon>
        <taxon>Pleosporineae</taxon>
        <taxon>Phaeosphaeriaceae</taxon>
        <taxon>Parastagonospora</taxon>
    </lineage>
</organism>
<name>A0A7U2NR61_PHANO</name>
<evidence type="ECO:0000256" key="1">
    <source>
        <dbReference type="SAM" id="SignalP"/>
    </source>
</evidence>
<feature type="signal peptide" evidence="1">
    <location>
        <begin position="1"/>
        <end position="22"/>
    </location>
</feature>
<keyword evidence="1" id="KW-0732">Signal</keyword>